<keyword evidence="7" id="KW-0325">Glycoprotein</keyword>
<dbReference type="InterPro" id="IPR038178">
    <property type="entry name" value="Kringle_sf"/>
</dbReference>
<dbReference type="GO" id="GO:0005216">
    <property type="term" value="F:monoatomic ion channel activity"/>
    <property type="evidence" value="ECO:0007669"/>
    <property type="project" value="InterPro"/>
</dbReference>
<evidence type="ECO:0000256" key="11">
    <source>
        <dbReference type="SAM" id="Phobius"/>
    </source>
</evidence>
<dbReference type="PANTHER" id="PTHR10574">
    <property type="entry name" value="NETRIN/LAMININ-RELATED"/>
    <property type="match status" value="1"/>
</dbReference>
<dbReference type="Gene3D" id="1.20.120.350">
    <property type="entry name" value="Voltage-gated potassium channels. Chain C"/>
    <property type="match status" value="1"/>
</dbReference>
<dbReference type="PANTHER" id="PTHR10574:SF365">
    <property type="entry name" value="NETRIN-A-RELATED"/>
    <property type="match status" value="1"/>
</dbReference>
<dbReference type="PRINTS" id="PR00011">
    <property type="entry name" value="EGFLAMININ"/>
</dbReference>
<protein>
    <submittedName>
        <fullName evidence="15">Concanavalin A-like lectin/glucanases superfamily</fullName>
    </submittedName>
</protein>
<keyword evidence="4 11" id="KW-1133">Transmembrane helix</keyword>
<dbReference type="InterPro" id="IPR040853">
    <property type="entry name" value="RapA2_cadherin-like"/>
</dbReference>
<feature type="transmembrane region" description="Helical" evidence="11">
    <location>
        <begin position="7099"/>
        <end position="7121"/>
    </location>
</feature>
<sequence length="7739" mass="838436">MPRSSSTARAVENARPTGEVTTTTTTRASGEKVRMGVSSDTRGARPGGGVERRRRRVSVVVRVLCALAFVAEALGAPTADVCYGARWEPTRSSAKAAHGLTTRPITRVPKGHPTYEDAFMKACLKLGDGTYNTTAAKNVTLPRTVDFSATSYATNSASGACADSSARALTAGQLFYNRADIGASAPAAFAASNTGFEKENTVRIMFVSDDSAGAHIVVLTGESSSSSSSMNSINRAIGLYMEGAPLTGAAIEEPRDLPLSASSCDPSVPSSSDCYELDTIYGRGKFLFGAGVQRGVVIGHIDDVNAEISMKFTLIDRSTPAKTVELATFDETTNIVSWQTIPSSVALRGFSIRSLQCDDHCLSHDSCASCAADDVCGYCAASKSCAWIDSNASCSSGFDVLGECLDTCGSALTCGECSDVSGCGWCHTTGRCTASKIDGSGPQDGRCSTFSVGPNACETCPGAIDSTLLPAYVDTDVITAFCNGRGTCDDETRSCTCKSGYGGEGCEKMCPGGLSNPCSRRGKCDGATGECFCYPGAAGSRCESTTAVAGTCECGSSFTYRNADGTYSTVCSGRLDANATCTCLAGWSGTNCDVACPGMISTAGQSVCGGHGTCNVATGVCDCEPCFSRNSLTGLCEQDTCATCNSETGVCSCVSGSMQCVCRGAFSGGSCDSGCDCVNGRCDSLTGLCKCDPGYGGELCDTVISPQPVCVNGAWNPALKKCVCTPGYTGELCDATCISCNGHGTCNDDGTTCSCYTGFDSSANCSSCLTGYGPYPECGRKLTDGACTDDSSIAYNGTTSLTISGYQCQAWSSQTPFEHPFSFLANEGNACRNPSNDAHPWCYVDHTVLTGSYSRGEPRWEFCSVPQCKAAYKRPPQVCGVFGAEAVVPFAKNSSTGLLNAVDRDQGTESGGIVTPECGAINLTTYRDVKLHGDFVVRFNEGLSSTGYSRRVIEAVGLKSTSEHASVEVWNDGTVKINGADPSLPYSDGGNGILCVSNWMSVSSGLASTTLLQITLSETTVMNITRLTAGSIPQLVVVLSVPNNTTASGICATSGSATSVDFATNQVNDAPWESRSSATPLTCTNTMGTATAAPTAREKRWCDQCQYLGEMYDACERHMTEEGFAFARAAVIEACRMTFVAIYGFDRTIPAYLTQVPTSAATLSDTVDPYAQYEVPIDDFYDSFDDRLVFDVDDVEDELPEYIIGEKGTASKRERVAGLPRQIDGDTDTVQAFPYPRLQDSCRSSANIGENSGYRTYTLNYNSKTDEMLEITMCGSATRNIVGVYEVDFRDVTSSIMAPGDPGNNDGKIEFSFTPWITGLAVYEVRFDYKLASNKDTVRFDVNRSSAPGGGDVIGTFDFPPPVTSTGAGQVGFEFSVPSSEFGATVKFTLTPTSGVSDATSAKNIELRIVRVHAKNYVQAASGYPPFGGFQQVACAIFQTTQCGSLKFVATKRVYAIVVSGDSGNRGPYSMQIKKVRAELTSVSTVSNNPALSLVRPMAGPPGELDGTLQPYKLAKYGDTVTVTVRASHAIDKPIITLGSYTVPNGLITGTPGGSVYTATVVVGTSMVTSGAITVSVSQANSLTLPSRGFKSVTHPVGSDVALVVLDNTPITIIRAWVVNPTYAMGLSKQAPSSCTSDNVNLTVAKYAKAGDFVAVIFEPDGENVATLGGTIGGQTALRWVRDTAPVRVTRAVDEFRRLTNPTYVDAAYARIDDLNVPNGVLDFSITFTDRIGNQGLPITSALGAPAGVTASSSLRDRLNAAQLLYDNTPPRAIVWSPSYGDIFSNAADLAQMRQNSRSETSAYNHFDVISPSARKYRLGDTVVINSEWSEHVTRPYGTYFRSSASSSISIRQSYITITGSGGSLTGKSACFRKEFRPRAVESVSVASGYIGQSYDVTLYQKNWQARAVMTDPCDLVGKGALAWSARADCQAESFGGGSLWIPMWSAWCRHGWGTLGYSFIGGLDPSANRATAMRQVSKSPDNGDVTAVIPTVASANDVIISAPIPLAFKGEPPAYLNPVSRVSWENAPKVIEVYIEPQTVRWNEYRRVVKRGDSLQIQLYTDQPVKGVRAWMGNDEALPAATHVEDLPSAMHVELPGQSGVSRGMSMKAWLAGRGLLALETELYNDGATFTDDNDWLDWLMRTSYNYRQPVPNVPNYPNAAVTCAGFWVQRGKTVNGRFTVRRLCPNRYYLRVSAYAAQSPTCTDTNDRVYIPEPGAYNLWYVNFRYLAKHQIGLSDGAFQIKWQLQDMTGAWLSKETSTNFFANADISADVNHLTSAQTYAVGPGFDPAVSCGRNTDTAYDQPGSAPWAVQDTIAPSCAGSTNCASTTTLLSVVSSGGRAYPGVTNPTPSQVEFVALAGDIVTLAIEFTEYIASGLHIVLNDVLRVPATSVNGYTATFAFTVSQELANENAYLNYAVYNLQDVQQENTATGTFNTDAFSNQKLQLQAASETDAFELSGGTCNVTSSNSVSLRHAKDDDIVTVNLTLPAPPSGDGAMDIVESKIAGADVVATTSCTAKTCSVEMTRRVSNVSPDFVDGNVVPWTLVAIAMHSCSTDRSKACMTRFKVTSCSSTVTVDFTPPYLVSVALSEPTTNKLAVLHGGDIAVDVRTSEKMDSLTYFLYTNGTECSHELTASPERIVSWDFSTFVGRNTLSPARTNSTGAKALECLLEIICTTFAGTDMAGHALTNPTTCRNFSPTSAPSDPGWFMFNNVTDGPSFQTLEAPIGLNCMDSSVDVSACALSLASATLEYGNYMRAKITSGYPIAITDFELDGKKMSESASASSPYTSDNAWRMACRDQVRDDLCVKYATGDACRTYLCPTCVYAGMCDFSCGYCDSRTGFSKSHTITLKTTDLGLDADVASKPLIAHYVVNPAISPAGSIDTTNDLSKNLTYTAPVASDSCAGRCGGAANTCDCDPTCKLRGTCCADAGHCCAVGTPSSGAENVDGGCLRPNAVTLTTPTTESWGVNNAGVRKKYVNRFSTIYIKLTANKPIDVRSVLIGGVTVPQADIAIEYVAQANSRTFLNDALVAYSSTNDALFATKSADYFSIVNALPAAAYSWDESEFSRKFPEIHSTRVATIRISGASLVPQPDGDLSWEVTYHERSGAPFFTDNAQLKLTGTGPYWLNPPWITSVSYSLLTSSAECNLTTPSVGDVVVPTVNGLTEVLSGHQLRTVVTFSNKVVVRKWTVEGAETNCYGTCANHGLCVLDPHILPPDEHDESEYITTWTSCRPFDEKEMDILEPLGCGLREFIRAVDRVGNVVMREEWSNQHCFSLPTPVPSKCLVKVRGISTCQAGYSATYKKFGPKCTASIIIESDGPIMEPTVQYYNVTAYANFPHADCMIRPTIAGSSSSSVWTLTCAGTVAASLPYGNLQLNVSSVRDMTGNPCGSGTDKDTDDGYKGPDVVPIFVDNKPPEPTPTVPANCLLTPSSASAVTITFNEPSMRPRFFGFGASLGAVVPQTGAAAAGFHTTWVVPVSIPITWSGGNILQFIVTDGEDDVGNVNRNLYGNLYDASRTKVTTNANWMNPVTGNVNCTVNANTTRVTSATCANAEPRVFNNNTAVTVNFTTSVAVDFTNMPADCVQIAGQSANVIDTGNGPTGTHWAATVANVGRACDGEVPLSICVLTSIDGVVGTTTVNKFFGAGSKACLIDNTAPVLQLIDFTSDNPYDSKLAIEGDVVTLYFEASEMITEPTVSVHGVDLSSSDVVPIDLIGPSKRRFPSSRLVVTAPSIETYAIAWKATYTVNSNTPVGPIKWNATGFQDRAGNSGDLAKCADWNPTACSIVYNGTTAAQRIVEPNIDFTGSVLQSFSSFLSTSPSGNVKTLFSCDSNVSATSLSAASLASLQTDLVRHDVVAGSVFQHHLMSAQDFWWQRGGVCGAANGLMCRHTCSRCNVGDVIVYGGQTNLTVANRTETETAVPGDQCPSGVGVCMCNPTLGDQSQATYLLSTTSRDLVSKPTVKFTDSKNNSYIVPADYITPVNPVLWPAVPTFPASCLQDSGFRDGVCDPTPNNRVGCWDGGDCCLDTCREVFSDPAYCQQQDCQDHALNPTTGRPGPGFWSTYNSKSLVARQLSVEWRVSFTVDSTVPLVDGPIQGTACCMEDKSGNDVLSATPGTFVLGSPCLNATMRRDTNCLKAATLTADNGMFVIKENEPVTLKLDFDGEPRGNPSCTIGGVPVTMIKSTPSTYDVTTWYSNTTDSVSATYAAIAQRINDAEEQKRRHSLLPNLFELNLFPNCSRGVTIPFECTITDCGGVQLTITDASDRTPDVCFDYVRPDATTISQRSNNTCSPFHAKDGDHITLDYFMDSNVTLPDLATLANENCTFVNAINGTNVFSCSVVVSPTTPEGEAQFRLEGIRSSDPAYLDAVNATYTELKSVSPTGNVVLGGQRVIVDRTPPLYQSLDMYSDDWNNQTCHVECTARVAISSDEDLRSCNVTIGGLAAIVTGTGSDRLAEVNITAASGISPGAINFTVTCDDLACNSKTNSSSGLIYSSSRTQPLNVTFWSDRPGHREVANEFDCFVLEMWFLDPVKLTSVTIGNITDRALSEWNLTTTNGVTVVQTQPYSYFRASHCINNETSVWGTEDWPVVPWNFTYNYNDIDYSWNTTQVIPLTVRLDLEPPKADYVYAFTSGNFDPSAGLGDALYLDIRASEPVVMPTVTFGDLALNATLVHQTGPSSEWRAGPYFVMNTTDDPNVINDVNGCFLFTVTLRDYVDHVSSLYSDQVNATGSADCPTKRVDITRSPPTIVWLQTEYVSSRNVNFTFAVNSLGNLSWVVLPRGSAEPTPLQVQAGSGSGNVAPAVSAPNGYGQQAYLGSSTPSPGYGAGGKGQDEVDISSLDPATYYDIWFVPFDKFGNHEPQAQSRWIRTIGLDMLLTSLEVQEGGYTDVIHVKLTQAPVADVSIYIFEVSGAGNVQLVDQQLSSSSYVSTLTITFTPLDWDIAQEVGVRAVDDIYVEGTHQETLRFDTTSLDARYASLPVVNRVVNIADNDDCGVVIYDPTNRPLERTLSCSANQIIALLNYSITEAGTAYADVYLQAAVRGDDVRVTFTSTDLTWLAAPLAATLTYNETNYDLAQRLAIVPVSSCKADLDRYVNISVTVSSASQCNGLVVPNIPVYIEDLQEVGLEFNKEQITGVPGVYDFTMSLTSQPDSDVQVDLSTILVASVPGSQFTGSAKFDCGGQGSTWTFLATDCRVPVTCSVELIGDNARCGDFTLSVVSTVTSSDSSYNGISSNKPLSLTVLMSPRTVGWYIRDLQGAFLRTPPNAPNGTLPLSPHKLQEEVATLTYRITPIVPPCKDVKLRPFVPDTEYDRYAEITPREITFLAGSTSAQSVYVDFPRNYIVPANADVVEIWHDVIYSTGDPDYVALSPNGGGSSLPIEIVEYDVAGLLLGNGAMDTVLIDEPCSNAVTTQVSSLGFTLSSAPTADVVVSFSEMDYNATNNTLFTQYDPVNEHLVLGTTSLTFTPLNWNIPQPVMVSALSWPNILQSRTAYVCADTSSSDLVYQALNQTCYPVHICDCDGPCGTLQLGNHTCTFPTPTVVSPTNITFPQNYLQLSTCFNITADCNGTYVPTSSYPSLNSAGHGWLDLYFTTLPTSDIYNDVNKVQLLRYWPLTVGDGWSIPNNSSLREIAQGVQAQVNELGTYCLGTAGSAFVIDNIRNAGLYKEKDPPKNLFANSFEILPAGNNTIDTEMYYLDLTVLVGQSPETDYYGLNCTDGGNWTDPGRGCHNDTGTWQYDPPGCEVKPGIQGYFNNLTQIIRFTNIAFLDRDNNCDQLRRRRLLSTENGLAHMDLYPTRIPRRNLLAYPNVTNTTQDLMSAVNEITFTDTNLNPDGSPRKMTTRIVDQFGAIVEGPLLIIDTEGTNDPPIIDIDLPILYTEKEQLEIDAPLQAFDVDTVNWTECTIVIRALGPTDDPLVPTVPMPGDTLTYNATALINKYINYNTSMPPGLVDITAQSSDASSIKLSGIAQPAAYLRAMQSIVLSNMGPAMSDVDRYIRFCCNDGETQNNIGCGLNRVIMTPVNDPPTAQDQTFQLRNPRIDTLTDAQLTGGDPENDAITYNISCEPSKGKLTLNAATGMFDYTPFPNMVGNDRFVYFTWDTYQPARVLPRPLQSPFRTVEILVGNGNNDPVAKDGCIEVWENSPKNFTFNATDVDSTNPPVNNDDIIRYHIVEEPELNPAGITLRNTGITGGKRFSEYPTFEYAAYSGSAIVQRVREKMASSGSNSFTGVAQTQLPGYNVTSWKFMVTDISGRVSNVASICVTLRLLSETNTAPTATPITLETDENVPVDATFDSDDNESNDALRHTLSIIGTLGTPSLVGLAANPYSKNFRYDPFPFYYGTDVFYYDVTDPHGATSGNTLVSVKINEIPQPPQGACGPHSTLKYSINPLFNLKQRAAESSMLQGYNLIKAATLQYKQNPERQLDLQFYQFDPFINDLAKFDAVIDDENVFLSCGSSKTSTPQSMYHDEIKAVALLAYDVDQDVNNTIRYVLSELPTIASSDPARGAAGYAGTLYKYVAPTGTFFNSTNQTVYQYTSASVAGLTPLAVGDVIGDAINGAVLVIFEPREYVHGPVTFKWRANDTSITPNAQGTDVSMTINTLCRGGERINGVHGETCELCPAGTFNSAGIPDQQTCVPCPAGSYIGLQGQTECRPCPSDTYSDVSGASKCTDCPINKRSTSGSDDNSDCLCDIGFVVLNKLNTTDCLRCALDRVKCTEFGQYLPLPYDGFWQDPNNGARNLTCIPGVACVEKFSKDAVRAALCAQPRFYSNETSDPAYQGEGCRECAPDHYRYAGFCEACDKVPAVRIFFILLGYCAVLYVIFELATHRAIPALTILLTFTQITAQMQYFEIPWPKPLARWMQVASLACADLQLLGFDCIASSFDYIQRFTVTIFAPFYWFCIIVIAVIFRCWRDIVKQAYLGVRKRKLAERRRKLLEFDVDGKRWTKLAMERDGLPFDRPDLKGKGDDYTVLEKHLYGNAHDETLRKRAYHETVKDAVKLDLEDKKGALNDAEKDTTRKLLQTQREIKELQEQRRKSHAIIRANVNRAIPSVIICFWWGYMLLARTTIEFFECKTNTEQALLVADPRVVCNQGDHLVWKPFALFALIVYPFGLFFAALFWLWFHRSNSKVRARVHVIASKASGVDDDLEKKITRFSERYGMMYSSLRPSFYLWICFDLGKKLTVVAVKVLFPNRTLLQSFCTMVLFVMYGILSTRNPYVSTQLNIAEISATFMNCLTLIAGFFFQLGIMNDASEQIATYVLMIGLSVTTAILVFIVVIEFLPWMKRLMFLIKYNQQRDMATPDKVGTHESGPQGNSCYMFPSDSRLRYLCWRAYRHPLFERVVFLCVCMSLCSVLAEVILYEESFVSDAYTRIVWFDSFINWTFVAEAAIKIIAMGFILGDGAYLRDTYNCLDFFVIMLQMLLFIVNVTASVAGMRTFRFARYLRLARLRYIRLFKKFIAFKALRGERLQLLILEAKAKDPPEMVETIERARVIFEPRTAEIVEYHLRVLEPEVLRLARGLIDEIYFEKFDSKLVALYESQTDPIEQTIQKKYRDIVYEWLAVVAEPGQKRTFLNTLRNIRDVALELGPQGIADEMLYQRYDLGEIMNTDPYEVPPGMKMDTREYKRNVAKDARSFTSTKAIIDRQFAAFQAQMQSDDQVEDALNALPVHSVDEDKVLSRVRDEAARVRRRNRKYDDDEALALITKNLASLSPAQNEPDEPEDASAGAVKSKGALARFKRA</sequence>
<dbReference type="InterPro" id="IPR000001">
    <property type="entry name" value="Kringle"/>
</dbReference>
<feature type="transmembrane region" description="Helical" evidence="11">
    <location>
        <begin position="7254"/>
        <end position="7279"/>
    </location>
</feature>
<evidence type="ECO:0000256" key="5">
    <source>
        <dbReference type="ARBA" id="ARBA00023136"/>
    </source>
</evidence>
<feature type="transmembrane region" description="Helical" evidence="11">
    <location>
        <begin position="7340"/>
        <end position="7358"/>
    </location>
</feature>
<keyword evidence="2" id="KW-0420">Kringle</keyword>
<dbReference type="GO" id="GO:0016020">
    <property type="term" value="C:membrane"/>
    <property type="evidence" value="ECO:0007669"/>
    <property type="project" value="UniProtKB-SubCell"/>
</dbReference>
<feature type="transmembrane region" description="Helical" evidence="11">
    <location>
        <begin position="7410"/>
        <end position="7433"/>
    </location>
</feature>
<evidence type="ECO:0000313" key="15">
    <source>
        <dbReference type="EMBL" id="CEG00423.1"/>
    </source>
</evidence>
<dbReference type="PROSITE" id="PS50958">
    <property type="entry name" value="SMB_2"/>
    <property type="match status" value="1"/>
</dbReference>
<evidence type="ECO:0000256" key="2">
    <source>
        <dbReference type="ARBA" id="ARBA00022572"/>
    </source>
</evidence>
<feature type="region of interest" description="Disordered" evidence="10">
    <location>
        <begin position="1"/>
        <end position="53"/>
    </location>
</feature>
<comment type="caution">
    <text evidence="8">Lacks conserved residue(s) required for the propagation of feature annotation.</text>
</comment>
<dbReference type="SMART" id="SM00130">
    <property type="entry name" value="KR"/>
    <property type="match status" value="1"/>
</dbReference>
<name>A0A096P841_OSTTA</name>
<feature type="transmembrane region" description="Helical" evidence="11">
    <location>
        <begin position="7378"/>
        <end position="7398"/>
    </location>
</feature>
<dbReference type="InterPro" id="IPR002049">
    <property type="entry name" value="LE_dom"/>
</dbReference>
<evidence type="ECO:0000259" key="14">
    <source>
        <dbReference type="PROSITE" id="PS50958"/>
    </source>
</evidence>
<dbReference type="InterPro" id="IPR016201">
    <property type="entry name" value="PSI"/>
</dbReference>
<dbReference type="GO" id="GO:0005604">
    <property type="term" value="C:basement membrane"/>
    <property type="evidence" value="ECO:0007669"/>
    <property type="project" value="TreeGrafter"/>
</dbReference>
<dbReference type="CDD" id="cd00108">
    <property type="entry name" value="KR"/>
    <property type="match status" value="1"/>
</dbReference>
<feature type="transmembrane region" description="Helical" evidence="11">
    <location>
        <begin position="7194"/>
        <end position="7210"/>
    </location>
</feature>
<feature type="domain" description="Kringle" evidence="13">
    <location>
        <begin position="786"/>
        <end position="868"/>
    </location>
</feature>
<dbReference type="SMART" id="SM00423">
    <property type="entry name" value="PSI"/>
    <property type="match status" value="2"/>
</dbReference>
<keyword evidence="5 11" id="KW-0472">Membrane</keyword>
<feature type="region of interest" description="Disordered" evidence="10">
    <location>
        <begin position="7707"/>
        <end position="7739"/>
    </location>
</feature>
<evidence type="ECO:0000256" key="4">
    <source>
        <dbReference type="ARBA" id="ARBA00022989"/>
    </source>
</evidence>
<dbReference type="RefSeq" id="XP_022840368.1">
    <property type="nucleotide sequence ID" value="XM_022985576.1"/>
</dbReference>
<keyword evidence="3 11" id="KW-0812">Transmembrane</keyword>
<dbReference type="InterPro" id="IPR000742">
    <property type="entry name" value="EGF"/>
</dbReference>
<dbReference type="InterPro" id="IPR001212">
    <property type="entry name" value="Somatomedin_B_dom"/>
</dbReference>
<dbReference type="SUPFAM" id="SSF57440">
    <property type="entry name" value="Kringle-like"/>
    <property type="match status" value="1"/>
</dbReference>
<dbReference type="InterPro" id="IPR027359">
    <property type="entry name" value="Volt_channel_dom_sf"/>
</dbReference>
<dbReference type="Pfam" id="PF17963">
    <property type="entry name" value="Big_9"/>
    <property type="match status" value="1"/>
</dbReference>
<dbReference type="InterPro" id="IPR050440">
    <property type="entry name" value="Laminin/Netrin_ECM"/>
</dbReference>
<comment type="caution">
    <text evidence="15">The sequence shown here is derived from an EMBL/GenBank/DDBJ whole genome shotgun (WGS) entry which is preliminary data.</text>
</comment>
<dbReference type="CDD" id="cd00055">
    <property type="entry name" value="EGF_Lam"/>
    <property type="match status" value="2"/>
</dbReference>
<dbReference type="SMART" id="SM01411">
    <property type="entry name" value="Ephrin_rec_like"/>
    <property type="match status" value="2"/>
</dbReference>
<dbReference type="PROSITE" id="PS50070">
    <property type="entry name" value="KRINGLE_2"/>
    <property type="match status" value="1"/>
</dbReference>
<dbReference type="Gene3D" id="2.60.40.2810">
    <property type="match status" value="1"/>
</dbReference>
<dbReference type="STRING" id="70448.A0A096P841"/>
<dbReference type="PROSITE" id="PS50026">
    <property type="entry name" value="EGF_3"/>
    <property type="match status" value="1"/>
</dbReference>
<dbReference type="Gene3D" id="2.10.25.10">
    <property type="entry name" value="Laminin"/>
    <property type="match status" value="1"/>
</dbReference>
<evidence type="ECO:0000259" key="13">
    <source>
        <dbReference type="PROSITE" id="PS50070"/>
    </source>
</evidence>
<dbReference type="Pfam" id="PF17803">
    <property type="entry name" value="Cadherin_4"/>
    <property type="match status" value="1"/>
</dbReference>
<keyword evidence="9" id="KW-0175">Coiled coil</keyword>
<dbReference type="SMART" id="SM00181">
    <property type="entry name" value="EGF"/>
    <property type="match status" value="6"/>
</dbReference>
<evidence type="ECO:0000313" key="16">
    <source>
        <dbReference type="Proteomes" id="UP000009170"/>
    </source>
</evidence>
<evidence type="ECO:0000256" key="10">
    <source>
        <dbReference type="SAM" id="MobiDB-lite"/>
    </source>
</evidence>
<evidence type="ECO:0000256" key="8">
    <source>
        <dbReference type="PROSITE-ProRule" id="PRU00076"/>
    </source>
</evidence>
<dbReference type="InParanoid" id="A0A096P841"/>
<feature type="transmembrane region" description="Helical" evidence="11">
    <location>
        <begin position="6827"/>
        <end position="6847"/>
    </location>
</feature>
<keyword evidence="8" id="KW-0245">EGF-like domain</keyword>
<reference evidence="15 16" key="2">
    <citation type="journal article" date="2014" name="BMC Genomics">
        <title>An improved genome of the model marine alga Ostreococcus tauri unfolds by assessing Illumina de novo assemblies.</title>
        <authorList>
            <person name="Blanc-Mathieu R."/>
            <person name="Verhelst B."/>
            <person name="Derelle E."/>
            <person name="Rombauts S."/>
            <person name="Bouget F.Y."/>
            <person name="Carre I."/>
            <person name="Chateau A."/>
            <person name="Eyre-Walker A."/>
            <person name="Grimsley N."/>
            <person name="Moreau H."/>
            <person name="Piegu B."/>
            <person name="Rivals E."/>
            <person name="Schackwitz W."/>
            <person name="Van de Peer Y."/>
            <person name="Piganeau G."/>
        </authorList>
    </citation>
    <scope>NUCLEOTIDE SEQUENCE [LARGE SCALE GENOMIC DNA]</scope>
    <source>
        <strain evidence="16">OTTH 0595 / CCAP 157/2 / RCC745</strain>
    </source>
</reference>
<feature type="domain" description="EGF-like" evidence="12">
    <location>
        <begin position="474"/>
        <end position="507"/>
    </location>
</feature>
<dbReference type="KEGG" id="ota:OT_ostta16g02130"/>
<dbReference type="PRINTS" id="PR00018">
    <property type="entry name" value="KRINGLE"/>
</dbReference>
<evidence type="ECO:0000256" key="6">
    <source>
        <dbReference type="ARBA" id="ARBA00023157"/>
    </source>
</evidence>
<feature type="coiled-coil region" evidence="9">
    <location>
        <begin position="6993"/>
        <end position="7038"/>
    </location>
</feature>
<feature type="domain" description="SMB" evidence="14">
    <location>
        <begin position="2900"/>
        <end position="2941"/>
    </location>
</feature>
<gene>
    <name evidence="15" type="ORF">OT_ostta16g02130</name>
</gene>
<feature type="transmembrane region" description="Helical" evidence="11">
    <location>
        <begin position="7168"/>
        <end position="7188"/>
    </location>
</feature>
<dbReference type="PROSITE" id="PS00022">
    <property type="entry name" value="EGF_1"/>
    <property type="match status" value="3"/>
</dbReference>
<feature type="transmembrane region" description="Helical" evidence="11">
    <location>
        <begin position="7042"/>
        <end position="7061"/>
    </location>
</feature>
<dbReference type="CDD" id="cd00185">
    <property type="entry name" value="TNFRSF"/>
    <property type="match status" value="1"/>
</dbReference>
<evidence type="ECO:0000259" key="12">
    <source>
        <dbReference type="PROSITE" id="PS50026"/>
    </source>
</evidence>
<evidence type="ECO:0000256" key="1">
    <source>
        <dbReference type="ARBA" id="ARBA00004141"/>
    </source>
</evidence>
<comment type="subcellular location">
    <subcellularLocation>
        <location evidence="1">Membrane</location>
        <topology evidence="1">Multi-pass membrane protein</topology>
    </subcellularLocation>
</comment>
<dbReference type="OrthoDB" id="1924787at2759"/>
<proteinExistence type="predicted"/>
<keyword evidence="16" id="KW-1185">Reference proteome</keyword>
<reference evidence="16" key="1">
    <citation type="journal article" date="2006" name="Proc. Natl. Acad. Sci. U.S.A.">
        <title>Genome analysis of the smallest free-living eukaryote Ostreococcus tauri unveils many unique features.</title>
        <authorList>
            <person name="Derelle E."/>
            <person name="Ferraz C."/>
            <person name="Rombauts S."/>
            <person name="Rouze P."/>
            <person name="Worden A.Z."/>
            <person name="Robbens S."/>
            <person name="Partensky F."/>
            <person name="Degroeve S."/>
            <person name="Echeynie S."/>
            <person name="Cooke R."/>
            <person name="Saeys Y."/>
            <person name="Wuyts J."/>
            <person name="Jabbari K."/>
            <person name="Bowler C."/>
            <person name="Panaud O."/>
            <person name="Piegu B."/>
            <person name="Ball S.G."/>
            <person name="Ral J.-P."/>
            <person name="Bouget F.-Y."/>
            <person name="Piganeau G."/>
            <person name="De Baets B."/>
            <person name="Picard A."/>
            <person name="Delseny M."/>
            <person name="Demaille J."/>
            <person name="Van de Peer Y."/>
            <person name="Moreau H."/>
        </authorList>
    </citation>
    <scope>NUCLEOTIDE SEQUENCE [LARGE SCALE GENOMIC DNA]</scope>
    <source>
        <strain evidence="16">OTTH 0595 / CCAP 157/2 / RCC745</strain>
    </source>
</reference>
<feature type="transmembrane region" description="Helical" evidence="11">
    <location>
        <begin position="6887"/>
        <end position="6907"/>
    </location>
</feature>
<feature type="transmembrane region" description="Helical" evidence="11">
    <location>
        <begin position="7222"/>
        <end position="7242"/>
    </location>
</feature>
<dbReference type="EMBL" id="CAID01000016">
    <property type="protein sequence ID" value="CEG00423.1"/>
    <property type="molecule type" value="Genomic_DNA"/>
</dbReference>
<dbReference type="GO" id="GO:0009888">
    <property type="term" value="P:tissue development"/>
    <property type="evidence" value="ECO:0007669"/>
    <property type="project" value="TreeGrafter"/>
</dbReference>
<dbReference type="GeneID" id="9831120"/>
<organism evidence="15 16">
    <name type="scientific">Ostreococcus tauri</name>
    <name type="common">Marine green alga</name>
    <dbReference type="NCBI Taxonomy" id="70448"/>
    <lineage>
        <taxon>Eukaryota</taxon>
        <taxon>Viridiplantae</taxon>
        <taxon>Chlorophyta</taxon>
        <taxon>Mamiellophyceae</taxon>
        <taxon>Mamiellales</taxon>
        <taxon>Bathycoccaceae</taxon>
        <taxon>Ostreococcus</taxon>
    </lineage>
</organism>
<evidence type="ECO:0000256" key="7">
    <source>
        <dbReference type="ARBA" id="ARBA00023180"/>
    </source>
</evidence>
<accession>A0A096P841</accession>
<dbReference type="Gene3D" id="2.40.20.10">
    <property type="entry name" value="Plasminogen Kringle 4"/>
    <property type="match status" value="1"/>
</dbReference>
<evidence type="ECO:0000256" key="9">
    <source>
        <dbReference type="SAM" id="Coils"/>
    </source>
</evidence>
<dbReference type="Proteomes" id="UP000009170">
    <property type="component" value="Unassembled WGS sequence"/>
</dbReference>
<feature type="disulfide bond" evidence="8">
    <location>
        <begin position="497"/>
        <end position="506"/>
    </location>
</feature>
<feature type="transmembrane region" description="Helical" evidence="11">
    <location>
        <begin position="6802"/>
        <end position="6820"/>
    </location>
</feature>
<dbReference type="InterPro" id="IPR013806">
    <property type="entry name" value="Kringle-like"/>
</dbReference>
<evidence type="ECO:0000256" key="3">
    <source>
        <dbReference type="ARBA" id="ARBA00022692"/>
    </source>
</evidence>
<keyword evidence="6 8" id="KW-1015">Disulfide bond</keyword>